<sequence>MGISLREKIKQLPEEQQQQIAERSAELIAEEKKRQQLRQLLKIAQEQNGDFLQIALIDTLSSKGTESTIKNIY</sequence>
<dbReference type="EMBL" id="NTFS01000184">
    <property type="protein sequence ID" value="PAX52946.1"/>
    <property type="molecule type" value="Genomic_DNA"/>
</dbReference>
<protein>
    <submittedName>
        <fullName evidence="1">Uncharacterized protein</fullName>
    </submittedName>
</protein>
<dbReference type="OrthoDB" id="518141at2"/>
<keyword evidence="2" id="KW-1185">Reference proteome</keyword>
<organism evidence="1 2">
    <name type="scientific">Brunnivagina elsteri CCALA 953</name>
    <dbReference type="NCBI Taxonomy" id="987040"/>
    <lineage>
        <taxon>Bacteria</taxon>
        <taxon>Bacillati</taxon>
        <taxon>Cyanobacteriota</taxon>
        <taxon>Cyanophyceae</taxon>
        <taxon>Nostocales</taxon>
        <taxon>Calotrichaceae</taxon>
        <taxon>Brunnivagina</taxon>
    </lineage>
</organism>
<evidence type="ECO:0000313" key="1">
    <source>
        <dbReference type="EMBL" id="PAX52946.1"/>
    </source>
</evidence>
<dbReference type="Proteomes" id="UP000218238">
    <property type="component" value="Unassembled WGS sequence"/>
</dbReference>
<gene>
    <name evidence="1" type="ORF">CK510_16520</name>
</gene>
<name>A0A2A2TH00_9CYAN</name>
<dbReference type="RefSeq" id="WP_095722746.1">
    <property type="nucleotide sequence ID" value="NZ_NTFS01000184.1"/>
</dbReference>
<proteinExistence type="predicted"/>
<evidence type="ECO:0000313" key="2">
    <source>
        <dbReference type="Proteomes" id="UP000218238"/>
    </source>
</evidence>
<accession>A0A2A2TH00</accession>
<reference evidence="1 2" key="1">
    <citation type="submission" date="2017-08" db="EMBL/GenBank/DDBJ databases">
        <title>Draft genome sequence of filamentous cyanobacterium Calothrix elsteri CCALA 953.</title>
        <authorList>
            <person name="Gagunashvili A.N."/>
            <person name="Elster J."/>
            <person name="Andresson O.S."/>
        </authorList>
    </citation>
    <scope>NUCLEOTIDE SEQUENCE [LARGE SCALE GENOMIC DNA]</scope>
    <source>
        <strain evidence="1 2">CCALA 953</strain>
    </source>
</reference>
<comment type="caution">
    <text evidence="1">The sequence shown here is derived from an EMBL/GenBank/DDBJ whole genome shotgun (WGS) entry which is preliminary data.</text>
</comment>
<dbReference type="AlphaFoldDB" id="A0A2A2TH00"/>